<evidence type="ECO:0000256" key="1">
    <source>
        <dbReference type="ARBA" id="ARBA00022741"/>
    </source>
</evidence>
<evidence type="ECO:0000313" key="6">
    <source>
        <dbReference type="EMBL" id="MCA9755017.1"/>
    </source>
</evidence>
<dbReference type="SUPFAM" id="SSF52540">
    <property type="entry name" value="P-loop containing nucleoside triphosphate hydrolases"/>
    <property type="match status" value="1"/>
</dbReference>
<proteinExistence type="inferred from homology"/>
<reference evidence="6" key="1">
    <citation type="submission" date="2020-04" db="EMBL/GenBank/DDBJ databases">
        <authorList>
            <person name="Zhang T."/>
        </authorList>
    </citation>
    <scope>NUCLEOTIDE SEQUENCE</scope>
    <source>
        <strain evidence="6">HKST-UBA02</strain>
    </source>
</reference>
<dbReference type="GO" id="GO:0004140">
    <property type="term" value="F:dephospho-CoA kinase activity"/>
    <property type="evidence" value="ECO:0007669"/>
    <property type="project" value="UniProtKB-UniRule"/>
</dbReference>
<dbReference type="PROSITE" id="PS51219">
    <property type="entry name" value="DPCK"/>
    <property type="match status" value="1"/>
</dbReference>
<dbReference type="InterPro" id="IPR001977">
    <property type="entry name" value="Depp_CoAkinase"/>
</dbReference>
<dbReference type="PANTHER" id="PTHR10695">
    <property type="entry name" value="DEPHOSPHO-COA KINASE-RELATED"/>
    <property type="match status" value="1"/>
</dbReference>
<keyword evidence="3" id="KW-0173">Coenzyme A biosynthesis</keyword>
<name>A0A956SC23_UNCEI</name>
<organism evidence="6 7">
    <name type="scientific">Eiseniibacteriota bacterium</name>
    <dbReference type="NCBI Taxonomy" id="2212470"/>
    <lineage>
        <taxon>Bacteria</taxon>
        <taxon>Candidatus Eiseniibacteriota</taxon>
    </lineage>
</organism>
<feature type="region of interest" description="Disordered" evidence="5">
    <location>
        <begin position="1"/>
        <end position="44"/>
    </location>
</feature>
<dbReference type="GO" id="GO:0015937">
    <property type="term" value="P:coenzyme A biosynthetic process"/>
    <property type="evidence" value="ECO:0007669"/>
    <property type="project" value="UniProtKB-UniRule"/>
</dbReference>
<evidence type="ECO:0000256" key="4">
    <source>
        <dbReference type="NCBIfam" id="TIGR00152"/>
    </source>
</evidence>
<dbReference type="Proteomes" id="UP000739538">
    <property type="component" value="Unassembled WGS sequence"/>
</dbReference>
<evidence type="ECO:0000256" key="2">
    <source>
        <dbReference type="ARBA" id="ARBA00022840"/>
    </source>
</evidence>
<comment type="similarity">
    <text evidence="3">Belongs to the CoaE family.</text>
</comment>
<dbReference type="PANTHER" id="PTHR10695:SF46">
    <property type="entry name" value="BIFUNCTIONAL COENZYME A SYNTHASE-RELATED"/>
    <property type="match status" value="1"/>
</dbReference>
<keyword evidence="1 3" id="KW-0547">Nucleotide-binding</keyword>
<dbReference type="Gene3D" id="3.40.50.300">
    <property type="entry name" value="P-loop containing nucleotide triphosphate hydrolases"/>
    <property type="match status" value="1"/>
</dbReference>
<dbReference type="Pfam" id="PF01121">
    <property type="entry name" value="CoaE"/>
    <property type="match status" value="1"/>
</dbReference>
<comment type="function">
    <text evidence="3">Catalyzes the phosphorylation of the 3'-hydroxyl group of dephosphocoenzyme A to form coenzyme A.</text>
</comment>
<dbReference type="NCBIfam" id="TIGR00152">
    <property type="entry name" value="dephospho-CoA kinase"/>
    <property type="match status" value="1"/>
</dbReference>
<dbReference type="EMBL" id="JAGQHS010000014">
    <property type="protein sequence ID" value="MCA9755017.1"/>
    <property type="molecule type" value="Genomic_DNA"/>
</dbReference>
<dbReference type="AlphaFoldDB" id="A0A956SC23"/>
<keyword evidence="3 6" id="KW-0418">Kinase</keyword>
<comment type="pathway">
    <text evidence="3">Cofactor biosynthesis; coenzyme A biosynthesis; CoA from (R)-pantothenate: step 5/5.</text>
</comment>
<feature type="compositionally biased region" description="Basic and acidic residues" evidence="5">
    <location>
        <begin position="1"/>
        <end position="42"/>
    </location>
</feature>
<keyword evidence="2 3" id="KW-0067">ATP-binding</keyword>
<dbReference type="InterPro" id="IPR027417">
    <property type="entry name" value="P-loop_NTPase"/>
</dbReference>
<evidence type="ECO:0000256" key="3">
    <source>
        <dbReference type="HAMAP-Rule" id="MF_00376"/>
    </source>
</evidence>
<keyword evidence="3" id="KW-0963">Cytoplasm</keyword>
<dbReference type="EC" id="2.7.1.24" evidence="3 4"/>
<accession>A0A956SC23</accession>
<comment type="subcellular location">
    <subcellularLocation>
        <location evidence="3">Cytoplasm</location>
    </subcellularLocation>
</comment>
<gene>
    <name evidence="3 6" type="primary">coaE</name>
    <name evidence="6" type="ORF">KDA27_04380</name>
</gene>
<evidence type="ECO:0000256" key="5">
    <source>
        <dbReference type="SAM" id="MobiDB-lite"/>
    </source>
</evidence>
<dbReference type="CDD" id="cd02022">
    <property type="entry name" value="DPCK"/>
    <property type="match status" value="1"/>
</dbReference>
<dbReference type="HAMAP" id="MF_00376">
    <property type="entry name" value="Dephospho_CoA_kinase"/>
    <property type="match status" value="1"/>
</dbReference>
<sequence length="261" mass="28725">MDESRMDEPDRRAGHPNHEGRSEGERRSDGGGRSDRDARGDDDALAPRLVGITGGIGAGKSTLARFLATEFGPPLLDADMLGHEALLPGTTTYETVLARFGDELEEPDGSISRSRLARIVFSDPKALRDLEAIVHPWILERIQTRRLALKASGYVGIILLDAALLLDWEEELDLDAVVVVTAPSDVRIARLALRGLPEDEARRRMESQRPEEEWTPSADWIVVNDGDVDDLARRARALWADVCSRFGLPAMQGNLGRGDSR</sequence>
<feature type="binding site" evidence="3">
    <location>
        <begin position="57"/>
        <end position="62"/>
    </location>
    <ligand>
        <name>ATP</name>
        <dbReference type="ChEBI" id="CHEBI:30616"/>
    </ligand>
</feature>
<keyword evidence="3 6" id="KW-0808">Transferase</keyword>
<protein>
    <recommendedName>
        <fullName evidence="3 4">Dephospho-CoA kinase</fullName>
        <ecNumber evidence="3 4">2.7.1.24</ecNumber>
    </recommendedName>
    <alternativeName>
        <fullName evidence="3">Dephosphocoenzyme A kinase</fullName>
    </alternativeName>
</protein>
<dbReference type="GO" id="GO:0005737">
    <property type="term" value="C:cytoplasm"/>
    <property type="evidence" value="ECO:0007669"/>
    <property type="project" value="UniProtKB-SubCell"/>
</dbReference>
<comment type="caution">
    <text evidence="6">The sequence shown here is derived from an EMBL/GenBank/DDBJ whole genome shotgun (WGS) entry which is preliminary data.</text>
</comment>
<reference evidence="6" key="2">
    <citation type="journal article" date="2021" name="Microbiome">
        <title>Successional dynamics and alternative stable states in a saline activated sludge microbial community over 9 years.</title>
        <authorList>
            <person name="Wang Y."/>
            <person name="Ye J."/>
            <person name="Ju F."/>
            <person name="Liu L."/>
            <person name="Boyd J.A."/>
            <person name="Deng Y."/>
            <person name="Parks D.H."/>
            <person name="Jiang X."/>
            <person name="Yin X."/>
            <person name="Woodcroft B.J."/>
            <person name="Tyson G.W."/>
            <person name="Hugenholtz P."/>
            <person name="Polz M.F."/>
            <person name="Zhang T."/>
        </authorList>
    </citation>
    <scope>NUCLEOTIDE SEQUENCE</scope>
    <source>
        <strain evidence="6">HKST-UBA02</strain>
    </source>
</reference>
<evidence type="ECO:0000313" key="7">
    <source>
        <dbReference type="Proteomes" id="UP000739538"/>
    </source>
</evidence>
<comment type="catalytic activity">
    <reaction evidence="3">
        <text>3'-dephospho-CoA + ATP = ADP + CoA + H(+)</text>
        <dbReference type="Rhea" id="RHEA:18245"/>
        <dbReference type="ChEBI" id="CHEBI:15378"/>
        <dbReference type="ChEBI" id="CHEBI:30616"/>
        <dbReference type="ChEBI" id="CHEBI:57287"/>
        <dbReference type="ChEBI" id="CHEBI:57328"/>
        <dbReference type="ChEBI" id="CHEBI:456216"/>
        <dbReference type="EC" id="2.7.1.24"/>
    </reaction>
</comment>
<dbReference type="GO" id="GO:0005524">
    <property type="term" value="F:ATP binding"/>
    <property type="evidence" value="ECO:0007669"/>
    <property type="project" value="UniProtKB-UniRule"/>
</dbReference>